<evidence type="ECO:0000313" key="3">
    <source>
        <dbReference type="EMBL" id="KAK3341819.1"/>
    </source>
</evidence>
<accession>A0AAJ0H706</accession>
<dbReference type="Proteomes" id="UP001275084">
    <property type="component" value="Unassembled WGS sequence"/>
</dbReference>
<dbReference type="CDD" id="cd00882">
    <property type="entry name" value="Ras_like_GTPase"/>
    <property type="match status" value="1"/>
</dbReference>
<protein>
    <submittedName>
        <fullName evidence="3">P-loop containing nucleoside triphosphate hydrolase protein</fullName>
    </submittedName>
</protein>
<keyword evidence="1" id="KW-0175">Coiled coil</keyword>
<evidence type="ECO:0000259" key="2">
    <source>
        <dbReference type="Pfam" id="PF01926"/>
    </source>
</evidence>
<feature type="coiled-coil region" evidence="1">
    <location>
        <begin position="281"/>
        <end position="371"/>
    </location>
</feature>
<organism evidence="3 4">
    <name type="scientific">Lasiosphaeria hispida</name>
    <dbReference type="NCBI Taxonomy" id="260671"/>
    <lineage>
        <taxon>Eukaryota</taxon>
        <taxon>Fungi</taxon>
        <taxon>Dikarya</taxon>
        <taxon>Ascomycota</taxon>
        <taxon>Pezizomycotina</taxon>
        <taxon>Sordariomycetes</taxon>
        <taxon>Sordariomycetidae</taxon>
        <taxon>Sordariales</taxon>
        <taxon>Lasiosphaeriaceae</taxon>
        <taxon>Lasiosphaeria</taxon>
    </lineage>
</organism>
<evidence type="ECO:0000256" key="1">
    <source>
        <dbReference type="SAM" id="Coils"/>
    </source>
</evidence>
<name>A0AAJ0H706_9PEZI</name>
<sequence length="386" mass="44207">MDSVGRWVRSKLGFSAATPDLPIDPAGTEVNELLQHVTTSPGEKVVWVALMGVTGAGKSTFIKHCVDDPVTVGHTLRSCTEKVQAYMFNHKDTKVVLVDTPGFDDTQRSDVEVLRELATWLKMTYENNIKLDGIIYMHRITDVRMQGSAAKNLLMFKKLCGDSALSRVILATTRWEEMALNPMTADDREKELKDTESFWGFMVKKGSKMQRHYNNRDSALKLINHYLPGEGNAGSLGIQDEMVRDKKGLSQTEAGQELERDLNEQRDRLGVDIVYTKQMLKESLEVRDEESTQQLEKHRKKLDEQIQKIEAEKKALERGLEKFEELPYWKRLFRIWNNEMGMLRGRRERVIEELESLESDKKNVNARIEEKKPWKHGVAKAGVKAA</sequence>
<keyword evidence="3" id="KW-0378">Hydrolase</keyword>
<dbReference type="GO" id="GO:0005525">
    <property type="term" value="F:GTP binding"/>
    <property type="evidence" value="ECO:0007669"/>
    <property type="project" value="InterPro"/>
</dbReference>
<dbReference type="Gene3D" id="3.40.50.300">
    <property type="entry name" value="P-loop containing nucleotide triphosphate hydrolases"/>
    <property type="match status" value="1"/>
</dbReference>
<evidence type="ECO:0000313" key="4">
    <source>
        <dbReference type="Proteomes" id="UP001275084"/>
    </source>
</evidence>
<proteinExistence type="predicted"/>
<dbReference type="InterPro" id="IPR006073">
    <property type="entry name" value="GTP-bd"/>
</dbReference>
<dbReference type="SUPFAM" id="SSF52540">
    <property type="entry name" value="P-loop containing nucleoside triphosphate hydrolases"/>
    <property type="match status" value="2"/>
</dbReference>
<feature type="domain" description="G" evidence="2">
    <location>
        <begin position="48"/>
        <end position="139"/>
    </location>
</feature>
<reference evidence="3" key="1">
    <citation type="journal article" date="2023" name="Mol. Phylogenet. Evol.">
        <title>Genome-scale phylogeny and comparative genomics of the fungal order Sordariales.</title>
        <authorList>
            <person name="Hensen N."/>
            <person name="Bonometti L."/>
            <person name="Westerberg I."/>
            <person name="Brannstrom I.O."/>
            <person name="Guillou S."/>
            <person name="Cros-Aarteil S."/>
            <person name="Calhoun S."/>
            <person name="Haridas S."/>
            <person name="Kuo A."/>
            <person name="Mondo S."/>
            <person name="Pangilinan J."/>
            <person name="Riley R."/>
            <person name="LaButti K."/>
            <person name="Andreopoulos B."/>
            <person name="Lipzen A."/>
            <person name="Chen C."/>
            <person name="Yan M."/>
            <person name="Daum C."/>
            <person name="Ng V."/>
            <person name="Clum A."/>
            <person name="Steindorff A."/>
            <person name="Ohm R.A."/>
            <person name="Martin F."/>
            <person name="Silar P."/>
            <person name="Natvig D.O."/>
            <person name="Lalanne C."/>
            <person name="Gautier V."/>
            <person name="Ament-Velasquez S.L."/>
            <person name="Kruys A."/>
            <person name="Hutchinson M.I."/>
            <person name="Powell A.J."/>
            <person name="Barry K."/>
            <person name="Miller A.N."/>
            <person name="Grigoriev I.V."/>
            <person name="Debuchy R."/>
            <person name="Gladieux P."/>
            <person name="Hiltunen Thoren M."/>
            <person name="Johannesson H."/>
        </authorList>
    </citation>
    <scope>NUCLEOTIDE SEQUENCE</scope>
    <source>
        <strain evidence="3">CBS 955.72</strain>
    </source>
</reference>
<dbReference type="Pfam" id="PF01926">
    <property type="entry name" value="MMR_HSR1"/>
    <property type="match status" value="1"/>
</dbReference>
<dbReference type="EMBL" id="JAUIQD010000008">
    <property type="protein sequence ID" value="KAK3341819.1"/>
    <property type="molecule type" value="Genomic_DNA"/>
</dbReference>
<gene>
    <name evidence="3" type="ORF">B0T25DRAFT_511236</name>
</gene>
<dbReference type="AlphaFoldDB" id="A0AAJ0H706"/>
<reference evidence="3" key="2">
    <citation type="submission" date="2023-06" db="EMBL/GenBank/DDBJ databases">
        <authorList>
            <consortium name="Lawrence Berkeley National Laboratory"/>
            <person name="Haridas S."/>
            <person name="Hensen N."/>
            <person name="Bonometti L."/>
            <person name="Westerberg I."/>
            <person name="Brannstrom I.O."/>
            <person name="Guillou S."/>
            <person name="Cros-Aarteil S."/>
            <person name="Calhoun S."/>
            <person name="Kuo A."/>
            <person name="Mondo S."/>
            <person name="Pangilinan J."/>
            <person name="Riley R."/>
            <person name="Labutti K."/>
            <person name="Andreopoulos B."/>
            <person name="Lipzen A."/>
            <person name="Chen C."/>
            <person name="Yanf M."/>
            <person name="Daum C."/>
            <person name="Ng V."/>
            <person name="Clum A."/>
            <person name="Steindorff A."/>
            <person name="Ohm R."/>
            <person name="Martin F."/>
            <person name="Silar P."/>
            <person name="Natvig D."/>
            <person name="Lalanne C."/>
            <person name="Gautier V."/>
            <person name="Ament-Velasquez S.L."/>
            <person name="Kruys A."/>
            <person name="Hutchinson M.I."/>
            <person name="Powell A.J."/>
            <person name="Barry K."/>
            <person name="Miller A.N."/>
            <person name="Grigoriev I.V."/>
            <person name="Debuchy R."/>
            <person name="Gladieux P."/>
            <person name="Thoren M.H."/>
            <person name="Johannesson H."/>
        </authorList>
    </citation>
    <scope>NUCLEOTIDE SEQUENCE</scope>
    <source>
        <strain evidence="3">CBS 955.72</strain>
    </source>
</reference>
<dbReference type="GO" id="GO:0016787">
    <property type="term" value="F:hydrolase activity"/>
    <property type="evidence" value="ECO:0007669"/>
    <property type="project" value="UniProtKB-KW"/>
</dbReference>
<keyword evidence="4" id="KW-1185">Reference proteome</keyword>
<comment type="caution">
    <text evidence="3">The sequence shown here is derived from an EMBL/GenBank/DDBJ whole genome shotgun (WGS) entry which is preliminary data.</text>
</comment>
<dbReference type="InterPro" id="IPR027417">
    <property type="entry name" value="P-loop_NTPase"/>
</dbReference>